<feature type="region of interest" description="Disordered" evidence="1">
    <location>
        <begin position="45"/>
        <end position="91"/>
    </location>
</feature>
<evidence type="ECO:0000256" key="1">
    <source>
        <dbReference type="SAM" id="MobiDB-lite"/>
    </source>
</evidence>
<evidence type="ECO:0000313" key="2">
    <source>
        <dbReference type="EMBL" id="MAA12729.1"/>
    </source>
</evidence>
<sequence length="91" mass="10143">MMLASFMATMFSSDKRGNPNPPAPNLTSTAFPFQYDLSLTKLSQTADNKARMPEGKCENQFSRPQYDFSQDALIESPENNEKSTKTATAKQ</sequence>
<dbReference type="EMBL" id="GFPF01001583">
    <property type="protein sequence ID" value="MAA12729.1"/>
    <property type="molecule type" value="Transcribed_RNA"/>
</dbReference>
<accession>A0A224YAS3</accession>
<protein>
    <submittedName>
        <fullName evidence="2">Uncharacterized protein</fullName>
    </submittedName>
</protein>
<feature type="compositionally biased region" description="Basic and acidic residues" evidence="1">
    <location>
        <begin position="48"/>
        <end position="57"/>
    </location>
</feature>
<organism evidence="2">
    <name type="scientific">Rhipicephalus zambeziensis</name>
    <dbReference type="NCBI Taxonomy" id="60191"/>
    <lineage>
        <taxon>Eukaryota</taxon>
        <taxon>Metazoa</taxon>
        <taxon>Ecdysozoa</taxon>
        <taxon>Arthropoda</taxon>
        <taxon>Chelicerata</taxon>
        <taxon>Arachnida</taxon>
        <taxon>Acari</taxon>
        <taxon>Parasitiformes</taxon>
        <taxon>Ixodida</taxon>
        <taxon>Ixodoidea</taxon>
        <taxon>Ixodidae</taxon>
        <taxon>Rhipicephalinae</taxon>
        <taxon>Rhipicephalus</taxon>
        <taxon>Rhipicephalus</taxon>
    </lineage>
</organism>
<name>A0A224YAS3_9ACAR</name>
<reference evidence="2" key="1">
    <citation type="journal article" date="2017" name="Parasit. Vectors">
        <title>Sialotranscriptomics of Rhipicephalus zambeziensis reveals intricate expression profiles of secretory proteins and suggests tight temporal transcriptional regulation during blood-feeding.</title>
        <authorList>
            <person name="de Castro M.H."/>
            <person name="de Klerk D."/>
            <person name="Pienaar R."/>
            <person name="Rees D.J.G."/>
            <person name="Mans B.J."/>
        </authorList>
    </citation>
    <scope>NUCLEOTIDE SEQUENCE</scope>
    <source>
        <tissue evidence="2">Salivary glands</tissue>
    </source>
</reference>
<dbReference type="AlphaFoldDB" id="A0A224YAS3"/>
<proteinExistence type="predicted"/>